<keyword evidence="3" id="KW-0813">Transport</keyword>
<dbReference type="Gene3D" id="1.20.1740.10">
    <property type="entry name" value="Amino acid/polyamine transporter I"/>
    <property type="match status" value="1"/>
</dbReference>
<accession>A0ABM8YBY3</accession>
<evidence type="ECO:0000256" key="2">
    <source>
        <dbReference type="ARBA" id="ARBA00007998"/>
    </source>
</evidence>
<dbReference type="NCBIfam" id="TIGR00912">
    <property type="entry name" value="2A0309"/>
    <property type="match status" value="1"/>
</dbReference>
<keyword evidence="7 8" id="KW-0472">Membrane</keyword>
<proteinExistence type="inferred from homology"/>
<feature type="transmembrane region" description="Helical" evidence="8">
    <location>
        <begin position="86"/>
        <end position="107"/>
    </location>
</feature>
<keyword evidence="6 8" id="KW-1133">Transmembrane helix</keyword>
<feature type="transmembrane region" description="Helical" evidence="8">
    <location>
        <begin position="183"/>
        <end position="204"/>
    </location>
</feature>
<sequence>MNLHSKEFTVSPYFTFFLIHSLQIGVGILGFQRIIIKHAGYDAWISIIIMGVITHVVLFCMLKMLEKDNDLINIHTTCFGKWLGKVFTIFFMLYYGLSCLTIFRTYIEVVQVWVFPTIKLWQVGLIILFVVYYILSGGFRSITGICFLGVILPLLILTFFIFPLKYAHFRNILPVFTHSFSDIMLSAKQASLEFLGFEALLMFYPFIEKGKGVKRWAHFSIFFTTLLYVFVALLSFVYFSEGLLQHTVWGTLTMFKIIKIPFIQRFEYVIIFLWFLIILPNLCLTTWASCQAAHRSFQLPFKVAFPIFIGIIYISSLFFMNRESINTLNTYTSKIGLYLIYVYIPVLFVWHYFCYRLKNKATS</sequence>
<protein>
    <recommendedName>
        <fullName evidence="11">Spore germination protein (Amino acid permease)</fullName>
    </recommendedName>
</protein>
<dbReference type="EMBL" id="CAKJTI010000010">
    <property type="protein sequence ID" value="CAG9613209.1"/>
    <property type="molecule type" value="Genomic_DNA"/>
</dbReference>
<keyword evidence="5 8" id="KW-0812">Transmembrane</keyword>
<evidence type="ECO:0000256" key="8">
    <source>
        <dbReference type="SAM" id="Phobius"/>
    </source>
</evidence>
<comment type="subcellular location">
    <subcellularLocation>
        <location evidence="1">Membrane</location>
        <topology evidence="1">Multi-pass membrane protein</topology>
    </subcellularLocation>
</comment>
<evidence type="ECO:0000256" key="7">
    <source>
        <dbReference type="ARBA" id="ARBA00023136"/>
    </source>
</evidence>
<comment type="caution">
    <text evidence="9">The sequence shown here is derived from an EMBL/GenBank/DDBJ whole genome shotgun (WGS) entry which is preliminary data.</text>
</comment>
<evidence type="ECO:0008006" key="11">
    <source>
        <dbReference type="Google" id="ProtNLM"/>
    </source>
</evidence>
<keyword evidence="4" id="KW-0309">Germination</keyword>
<evidence type="ECO:0000256" key="5">
    <source>
        <dbReference type="ARBA" id="ARBA00022692"/>
    </source>
</evidence>
<dbReference type="RefSeq" id="WP_230575297.1">
    <property type="nucleotide sequence ID" value="NZ_CAKJTI010000010.1"/>
</dbReference>
<reference evidence="9 10" key="1">
    <citation type="submission" date="2021-10" db="EMBL/GenBank/DDBJ databases">
        <authorList>
            <person name="Criscuolo A."/>
        </authorList>
    </citation>
    <scope>NUCLEOTIDE SEQUENCE [LARGE SCALE GENOMIC DNA]</scope>
    <source>
        <strain evidence="10">CIP 111899</strain>
    </source>
</reference>
<name>A0ABM8YBY3_9BACI</name>
<dbReference type="InterPro" id="IPR004761">
    <property type="entry name" value="Spore_GerAB"/>
</dbReference>
<feature type="transmembrane region" description="Helical" evidence="8">
    <location>
        <begin position="43"/>
        <end position="65"/>
    </location>
</feature>
<feature type="transmembrane region" description="Helical" evidence="8">
    <location>
        <begin position="12"/>
        <end position="31"/>
    </location>
</feature>
<dbReference type="Proteomes" id="UP000789423">
    <property type="component" value="Unassembled WGS sequence"/>
</dbReference>
<evidence type="ECO:0000256" key="4">
    <source>
        <dbReference type="ARBA" id="ARBA00022544"/>
    </source>
</evidence>
<evidence type="ECO:0000313" key="9">
    <source>
        <dbReference type="EMBL" id="CAG9613209.1"/>
    </source>
</evidence>
<feature type="transmembrane region" description="Helical" evidence="8">
    <location>
        <begin position="113"/>
        <end position="135"/>
    </location>
</feature>
<dbReference type="PANTHER" id="PTHR34975">
    <property type="entry name" value="SPORE GERMINATION PROTEIN A2"/>
    <property type="match status" value="1"/>
</dbReference>
<feature type="transmembrane region" description="Helical" evidence="8">
    <location>
        <begin position="299"/>
        <end position="320"/>
    </location>
</feature>
<feature type="transmembrane region" description="Helical" evidence="8">
    <location>
        <begin position="142"/>
        <end position="163"/>
    </location>
</feature>
<evidence type="ECO:0000256" key="1">
    <source>
        <dbReference type="ARBA" id="ARBA00004141"/>
    </source>
</evidence>
<dbReference type="Pfam" id="PF03845">
    <property type="entry name" value="Spore_permease"/>
    <property type="match status" value="1"/>
</dbReference>
<feature type="transmembrane region" description="Helical" evidence="8">
    <location>
        <begin position="335"/>
        <end position="355"/>
    </location>
</feature>
<keyword evidence="10" id="KW-1185">Reference proteome</keyword>
<dbReference type="PANTHER" id="PTHR34975:SF2">
    <property type="entry name" value="SPORE GERMINATION PROTEIN A2"/>
    <property type="match status" value="1"/>
</dbReference>
<gene>
    <name evidence="9" type="ORF">BACCIP111899_02404</name>
</gene>
<evidence type="ECO:0000256" key="6">
    <source>
        <dbReference type="ARBA" id="ARBA00022989"/>
    </source>
</evidence>
<evidence type="ECO:0000256" key="3">
    <source>
        <dbReference type="ARBA" id="ARBA00022448"/>
    </source>
</evidence>
<evidence type="ECO:0000313" key="10">
    <source>
        <dbReference type="Proteomes" id="UP000789423"/>
    </source>
</evidence>
<comment type="similarity">
    <text evidence="2">Belongs to the amino acid-polyamine-organocation (APC) superfamily. Spore germination protein (SGP) (TC 2.A.3.9) family.</text>
</comment>
<organism evidence="9 10">
    <name type="scientific">Bacillus rhizoplanae</name>
    <dbReference type="NCBI Taxonomy" id="2880966"/>
    <lineage>
        <taxon>Bacteria</taxon>
        <taxon>Bacillati</taxon>
        <taxon>Bacillota</taxon>
        <taxon>Bacilli</taxon>
        <taxon>Bacillales</taxon>
        <taxon>Bacillaceae</taxon>
        <taxon>Bacillus</taxon>
    </lineage>
</organism>
<feature type="transmembrane region" description="Helical" evidence="8">
    <location>
        <begin position="268"/>
        <end position="287"/>
    </location>
</feature>
<feature type="transmembrane region" description="Helical" evidence="8">
    <location>
        <begin position="216"/>
        <end position="239"/>
    </location>
</feature>